<protein>
    <submittedName>
        <fullName evidence="1">Uncharacterized protein</fullName>
    </submittedName>
</protein>
<comment type="caution">
    <text evidence="1">The sequence shown here is derived from an EMBL/GenBank/DDBJ whole genome shotgun (WGS) entry which is preliminary data.</text>
</comment>
<dbReference type="EMBL" id="AMZY02000001">
    <property type="protein sequence ID" value="EMS35250.1"/>
    <property type="molecule type" value="Genomic_DNA"/>
</dbReference>
<dbReference type="Proteomes" id="UP000010953">
    <property type="component" value="Unassembled WGS sequence"/>
</dbReference>
<gene>
    <name evidence="1" type="ORF">C943_00023</name>
</gene>
<accession>M7XCU3</accession>
<dbReference type="InParanoid" id="M7XCU3"/>
<reference evidence="1" key="1">
    <citation type="submission" date="2013-01" db="EMBL/GenBank/DDBJ databases">
        <title>Genome assembly of Mariniradius saccharolyticus AK6.</title>
        <authorList>
            <person name="Vaidya B."/>
            <person name="Khatri I."/>
            <person name="Tanuku N.R.S."/>
            <person name="Subramanian S."/>
            <person name="Pinnaka A."/>
        </authorList>
    </citation>
    <scope>NUCLEOTIDE SEQUENCE [LARGE SCALE GENOMIC DNA]</scope>
    <source>
        <strain evidence="1">AK6</strain>
    </source>
</reference>
<sequence length="201" mass="23804">MTFAKETRLYQADSSLENELFQEIEIRFQPNWEIRMSWEKDSIRNKALFDGKRIRYWLGENEIQNADFLKSKKRDLDAAGYVMTKPFDLLEGEKQLEYLGLKRLPDGKEYESVQVIDGLPETGNLDVWVYYFDPSDSRLMAYSVKTSDHTSLVMNGDFELFEGLLFPKSRISYRLQENGQIEYLRAEYRYADFNVKLRKTP</sequence>
<name>M7XCU3_9BACT</name>
<dbReference type="AlphaFoldDB" id="M7XCU3"/>
<evidence type="ECO:0000313" key="2">
    <source>
        <dbReference type="Proteomes" id="UP000010953"/>
    </source>
</evidence>
<dbReference type="RefSeq" id="WP_008623142.1">
    <property type="nucleotide sequence ID" value="NZ_AMZY02000001.1"/>
</dbReference>
<proteinExistence type="predicted"/>
<organism evidence="1 2">
    <name type="scientific">Mariniradius saccharolyticus AK6</name>
    <dbReference type="NCBI Taxonomy" id="1239962"/>
    <lineage>
        <taxon>Bacteria</taxon>
        <taxon>Pseudomonadati</taxon>
        <taxon>Bacteroidota</taxon>
        <taxon>Cytophagia</taxon>
        <taxon>Cytophagales</taxon>
        <taxon>Cyclobacteriaceae</taxon>
        <taxon>Mariniradius</taxon>
    </lineage>
</organism>
<keyword evidence="2" id="KW-1185">Reference proteome</keyword>
<evidence type="ECO:0000313" key="1">
    <source>
        <dbReference type="EMBL" id="EMS35250.1"/>
    </source>
</evidence>